<protein>
    <submittedName>
        <fullName evidence="1">Uncharacterized protein</fullName>
    </submittedName>
</protein>
<reference evidence="2" key="1">
    <citation type="journal article" date="2023" name="Nat. Plants">
        <title>Single-cell RNA sequencing provides a high-resolution roadmap for understanding the multicellular compartmentation of specialized metabolism.</title>
        <authorList>
            <person name="Sun S."/>
            <person name="Shen X."/>
            <person name="Li Y."/>
            <person name="Li Y."/>
            <person name="Wang S."/>
            <person name="Li R."/>
            <person name="Zhang H."/>
            <person name="Shen G."/>
            <person name="Guo B."/>
            <person name="Wei J."/>
            <person name="Xu J."/>
            <person name="St-Pierre B."/>
            <person name="Chen S."/>
            <person name="Sun C."/>
        </authorList>
    </citation>
    <scope>NUCLEOTIDE SEQUENCE [LARGE SCALE GENOMIC DNA]</scope>
</reference>
<evidence type="ECO:0000313" key="2">
    <source>
        <dbReference type="Proteomes" id="UP001060085"/>
    </source>
</evidence>
<organism evidence="1 2">
    <name type="scientific">Catharanthus roseus</name>
    <name type="common">Madagascar periwinkle</name>
    <name type="synonym">Vinca rosea</name>
    <dbReference type="NCBI Taxonomy" id="4058"/>
    <lineage>
        <taxon>Eukaryota</taxon>
        <taxon>Viridiplantae</taxon>
        <taxon>Streptophyta</taxon>
        <taxon>Embryophyta</taxon>
        <taxon>Tracheophyta</taxon>
        <taxon>Spermatophyta</taxon>
        <taxon>Magnoliopsida</taxon>
        <taxon>eudicotyledons</taxon>
        <taxon>Gunneridae</taxon>
        <taxon>Pentapetalae</taxon>
        <taxon>asterids</taxon>
        <taxon>lamiids</taxon>
        <taxon>Gentianales</taxon>
        <taxon>Apocynaceae</taxon>
        <taxon>Rauvolfioideae</taxon>
        <taxon>Vinceae</taxon>
        <taxon>Catharanthinae</taxon>
        <taxon>Catharanthus</taxon>
    </lineage>
</organism>
<dbReference type="Proteomes" id="UP001060085">
    <property type="component" value="Linkage Group LG01"/>
</dbReference>
<accession>A0ACC0CEV5</accession>
<gene>
    <name evidence="1" type="ORF">M9H77_04725</name>
</gene>
<name>A0ACC0CEV5_CATRO</name>
<proteinExistence type="predicted"/>
<evidence type="ECO:0000313" key="1">
    <source>
        <dbReference type="EMBL" id="KAI5683497.1"/>
    </source>
</evidence>
<sequence length="322" mass="35735">MGGRIPEEIGNLSSLIDFGLADNELTGQIPTTILGLQNILQFSFNNNQLTGYIPSNFCKLNYLGLLELDGNLLSEIGNLKALRMLDLSVSNFSGHIPSTIGNLQGSIPEPLGSLSALETLDLSQNNLSGSIPESLETLQYLTNFNVSLNHLSDQIPSHGPFKNFTIQSFLCNEALYQSQMQNKGQNQTEQFDVIQTVRYSCYELRQATEGYNEANLIGKGSVGSLYKGILKNGTLIAIKVFNLQECEVLRNLRHRNLTKIISSCSNNDLKALVLEYMPNGSLEKWLYSEEHSLDMMQRLNTMIDVASALEYLHHGYSGRCSV</sequence>
<dbReference type="EMBL" id="CM044701">
    <property type="protein sequence ID" value="KAI5683497.1"/>
    <property type="molecule type" value="Genomic_DNA"/>
</dbReference>
<keyword evidence="2" id="KW-1185">Reference proteome</keyword>
<comment type="caution">
    <text evidence="1">The sequence shown here is derived from an EMBL/GenBank/DDBJ whole genome shotgun (WGS) entry which is preliminary data.</text>
</comment>